<keyword evidence="1" id="KW-0732">Signal</keyword>
<name>A0A4R4NU39_9ACTN</name>
<accession>A0A4R4NU39</accession>
<proteinExistence type="predicted"/>
<evidence type="ECO:0000313" key="3">
    <source>
        <dbReference type="Proteomes" id="UP000295431"/>
    </source>
</evidence>
<keyword evidence="3" id="KW-1185">Reference proteome</keyword>
<dbReference type="Proteomes" id="UP000295431">
    <property type="component" value="Unassembled WGS sequence"/>
</dbReference>
<organism evidence="2 3">
    <name type="scientific">Actinomadura bangladeshensis</name>
    <dbReference type="NCBI Taxonomy" id="453573"/>
    <lineage>
        <taxon>Bacteria</taxon>
        <taxon>Bacillati</taxon>
        <taxon>Actinomycetota</taxon>
        <taxon>Actinomycetes</taxon>
        <taxon>Streptosporangiales</taxon>
        <taxon>Thermomonosporaceae</taxon>
        <taxon>Actinomadura</taxon>
    </lineage>
</organism>
<feature type="chain" id="PRO_5020487079" description="SH3 domain-containing protein" evidence="1">
    <location>
        <begin position="29"/>
        <end position="124"/>
    </location>
</feature>
<dbReference type="RefSeq" id="WP_131941480.1">
    <property type="nucleotide sequence ID" value="NZ_BAAAMX010000020.1"/>
</dbReference>
<dbReference type="Gene3D" id="2.30.30.40">
    <property type="entry name" value="SH3 Domains"/>
    <property type="match status" value="1"/>
</dbReference>
<dbReference type="AlphaFoldDB" id="A0A4R4NU39"/>
<evidence type="ECO:0000256" key="1">
    <source>
        <dbReference type="SAM" id="SignalP"/>
    </source>
</evidence>
<dbReference type="EMBL" id="SMJW01000106">
    <property type="protein sequence ID" value="TDC13218.1"/>
    <property type="molecule type" value="Genomic_DNA"/>
</dbReference>
<dbReference type="OrthoDB" id="3482365at2"/>
<evidence type="ECO:0008006" key="4">
    <source>
        <dbReference type="Google" id="ProtNLM"/>
    </source>
</evidence>
<sequence>MKLRHSFATLLLAGAVGAGLAGAPAAQASAPPAAEGASTPAAAGYQYATGKVISRHKLAIRSRPTSHSKRVGWLKPGQRFFIKCWTRGQKVRHTRVWYRMGYSSPKDYVSGAYVRIVKGRVTRC</sequence>
<feature type="signal peptide" evidence="1">
    <location>
        <begin position="1"/>
        <end position="28"/>
    </location>
</feature>
<reference evidence="2 3" key="1">
    <citation type="submission" date="2019-03" db="EMBL/GenBank/DDBJ databases">
        <title>Draft genome sequences of novel Actinobacteria.</title>
        <authorList>
            <person name="Sahin N."/>
            <person name="Ay H."/>
            <person name="Saygin H."/>
        </authorList>
    </citation>
    <scope>NUCLEOTIDE SEQUENCE [LARGE SCALE GENOMIC DNA]</scope>
    <source>
        <strain evidence="2 3">DSM 45347</strain>
    </source>
</reference>
<protein>
    <recommendedName>
        <fullName evidence="4">SH3 domain-containing protein</fullName>
    </recommendedName>
</protein>
<evidence type="ECO:0000313" key="2">
    <source>
        <dbReference type="EMBL" id="TDC13218.1"/>
    </source>
</evidence>
<gene>
    <name evidence="2" type="ORF">E1284_20990</name>
</gene>
<comment type="caution">
    <text evidence="2">The sequence shown here is derived from an EMBL/GenBank/DDBJ whole genome shotgun (WGS) entry which is preliminary data.</text>
</comment>